<sequence length="325" mass="37914">YSSVFASFYRYFRPSLGTANHFIKGFFSRPEKLDIHIKYLDYQKLAFGVNNAKERGMINREDKLEEVNAKIKYNDNFYDVKLKIRGSFIEHVRGDKWSFRIKVKDDKTLFGMERFSISSPETKNHIHEWLFQQALKNEGLISLRYKFVSVSLNGKNLGIYALEEFFDKRLIENNQLREGIIVKPNVNPENIDGDWFVYQEKKVLSDSILKKSYDHLTNLVQLFKEQKISADALFDINKTAKHFALTTIFGGQHGHLSGNFICYFNPITNLLEPIGYDSNVARILDRYGGMITSKSNVYHNSIFNIKSLKLLFDSEEFFIAYVENL</sequence>
<evidence type="ECO:0000313" key="1">
    <source>
        <dbReference type="EMBL" id="SVC91825.1"/>
    </source>
</evidence>
<dbReference type="InterPro" id="IPR014867">
    <property type="entry name" value="Spore_coat_CotH_CotH2/3/7"/>
</dbReference>
<organism evidence="1">
    <name type="scientific">marine metagenome</name>
    <dbReference type="NCBI Taxonomy" id="408172"/>
    <lineage>
        <taxon>unclassified sequences</taxon>
        <taxon>metagenomes</taxon>
        <taxon>ecological metagenomes</taxon>
    </lineage>
</organism>
<feature type="non-terminal residue" evidence="1">
    <location>
        <position position="1"/>
    </location>
</feature>
<proteinExistence type="predicted"/>
<accession>A0A382R3U3</accession>
<reference evidence="1" key="1">
    <citation type="submission" date="2018-05" db="EMBL/GenBank/DDBJ databases">
        <authorList>
            <person name="Lanie J.A."/>
            <person name="Ng W.-L."/>
            <person name="Kazmierczak K.M."/>
            <person name="Andrzejewski T.M."/>
            <person name="Davidsen T.M."/>
            <person name="Wayne K.J."/>
            <person name="Tettelin H."/>
            <person name="Glass J.I."/>
            <person name="Rusch D."/>
            <person name="Podicherti R."/>
            <person name="Tsui H.-C.T."/>
            <person name="Winkler M.E."/>
        </authorList>
    </citation>
    <scope>NUCLEOTIDE SEQUENCE</scope>
</reference>
<name>A0A382R3U3_9ZZZZ</name>
<dbReference type="EMBL" id="UINC01118593">
    <property type="protein sequence ID" value="SVC91825.1"/>
    <property type="molecule type" value="Genomic_DNA"/>
</dbReference>
<protein>
    <submittedName>
        <fullName evidence="1">Uncharacterized protein</fullName>
    </submittedName>
</protein>
<feature type="non-terminal residue" evidence="1">
    <location>
        <position position="325"/>
    </location>
</feature>
<dbReference type="AlphaFoldDB" id="A0A382R3U3"/>
<dbReference type="Pfam" id="PF08757">
    <property type="entry name" value="CotH"/>
    <property type="match status" value="1"/>
</dbReference>
<gene>
    <name evidence="1" type="ORF">METZ01_LOCUS344679</name>
</gene>